<dbReference type="RefSeq" id="WP_378015949.1">
    <property type="nucleotide sequence ID" value="NZ_JBHSKT010000002.1"/>
</dbReference>
<proteinExistence type="predicted"/>
<evidence type="ECO:0000313" key="4">
    <source>
        <dbReference type="Proteomes" id="UP001596161"/>
    </source>
</evidence>
<keyword evidence="1" id="KW-0812">Transmembrane</keyword>
<evidence type="ECO:0000256" key="1">
    <source>
        <dbReference type="SAM" id="Phobius"/>
    </source>
</evidence>
<evidence type="ECO:0000313" key="3">
    <source>
        <dbReference type="EMBL" id="MFC5269568.1"/>
    </source>
</evidence>
<dbReference type="Proteomes" id="UP001596161">
    <property type="component" value="Unassembled WGS sequence"/>
</dbReference>
<keyword evidence="1" id="KW-1133">Transmembrane helix</keyword>
<name>A0ABW0E8T1_9BACT</name>
<dbReference type="EMBL" id="JBHSKT010000002">
    <property type="protein sequence ID" value="MFC5269568.1"/>
    <property type="molecule type" value="Genomic_DNA"/>
</dbReference>
<reference evidence="4" key="1">
    <citation type="journal article" date="2019" name="Int. J. Syst. Evol. Microbiol.">
        <title>The Global Catalogue of Microorganisms (GCM) 10K type strain sequencing project: providing services to taxonomists for standard genome sequencing and annotation.</title>
        <authorList>
            <consortium name="The Broad Institute Genomics Platform"/>
            <consortium name="The Broad Institute Genome Sequencing Center for Infectious Disease"/>
            <person name="Wu L."/>
            <person name="Ma J."/>
        </authorList>
    </citation>
    <scope>NUCLEOTIDE SEQUENCE [LARGE SCALE GENOMIC DNA]</scope>
    <source>
        <strain evidence="4">KACC 12602</strain>
    </source>
</reference>
<sequence>MEDQKTGAGNYRKFALMLTASFIIMYAVMFLNVYEFSHVYLSLTRFYMTLLMVAPMAVLMLLMMPMMYKNKKLNMVLIFSSIVVFALALTFLRKQIPVQDEQFMKAMIPHHSSAILVSENADLQDPEVKKLAEQIISSQKEEISQMKAILERMKK</sequence>
<evidence type="ECO:0000259" key="2">
    <source>
        <dbReference type="Pfam" id="PF03713"/>
    </source>
</evidence>
<feature type="transmembrane region" description="Helical" evidence="1">
    <location>
        <begin position="14"/>
        <end position="34"/>
    </location>
</feature>
<accession>A0ABW0E8T1</accession>
<keyword evidence="1" id="KW-0472">Membrane</keyword>
<gene>
    <name evidence="3" type="ORF">ACFPIB_03030</name>
</gene>
<dbReference type="PANTHER" id="PTHR36933:SF1">
    <property type="entry name" value="SLL0788 PROTEIN"/>
    <property type="match status" value="1"/>
</dbReference>
<dbReference type="InterPro" id="IPR005183">
    <property type="entry name" value="DUF305_CopM-like"/>
</dbReference>
<protein>
    <submittedName>
        <fullName evidence="3">DUF305 domain-containing protein</fullName>
    </submittedName>
</protein>
<keyword evidence="4" id="KW-1185">Reference proteome</keyword>
<dbReference type="Pfam" id="PF03713">
    <property type="entry name" value="DUF305"/>
    <property type="match status" value="1"/>
</dbReference>
<dbReference type="InterPro" id="IPR012347">
    <property type="entry name" value="Ferritin-like"/>
</dbReference>
<comment type="caution">
    <text evidence="3">The sequence shown here is derived from an EMBL/GenBank/DDBJ whole genome shotgun (WGS) entry which is preliminary data.</text>
</comment>
<dbReference type="Gene3D" id="1.20.1260.10">
    <property type="match status" value="1"/>
</dbReference>
<feature type="domain" description="DUF305" evidence="2">
    <location>
        <begin position="96"/>
        <end position="150"/>
    </location>
</feature>
<feature type="transmembrane region" description="Helical" evidence="1">
    <location>
        <begin position="75"/>
        <end position="92"/>
    </location>
</feature>
<feature type="transmembrane region" description="Helical" evidence="1">
    <location>
        <begin position="46"/>
        <end position="63"/>
    </location>
</feature>
<organism evidence="3 4">
    <name type="scientific">Adhaeribacter terreus</name>
    <dbReference type="NCBI Taxonomy" id="529703"/>
    <lineage>
        <taxon>Bacteria</taxon>
        <taxon>Pseudomonadati</taxon>
        <taxon>Bacteroidota</taxon>
        <taxon>Cytophagia</taxon>
        <taxon>Cytophagales</taxon>
        <taxon>Hymenobacteraceae</taxon>
        <taxon>Adhaeribacter</taxon>
    </lineage>
</organism>
<dbReference type="PANTHER" id="PTHR36933">
    <property type="entry name" value="SLL0788 PROTEIN"/>
    <property type="match status" value="1"/>
</dbReference>